<dbReference type="AlphaFoldDB" id="A0A084AJL4"/>
<accession>A0A084AJL4</accession>
<evidence type="ECO:0000259" key="1">
    <source>
        <dbReference type="Pfam" id="PF09994"/>
    </source>
</evidence>
<dbReference type="Pfam" id="PF09994">
    <property type="entry name" value="T6SS_Tle1-like_cat"/>
    <property type="match status" value="1"/>
</dbReference>
<reference evidence="2 3" key="1">
    <citation type="journal article" date="2014" name="BMC Genomics">
        <title>Comparative genome sequencing reveals chemotype-specific gene clusters in the toxigenic black mold Stachybotrys.</title>
        <authorList>
            <person name="Semeiks J."/>
            <person name="Borek D."/>
            <person name="Otwinowski Z."/>
            <person name="Grishin N.V."/>
        </authorList>
    </citation>
    <scope>NUCLEOTIDE SEQUENCE [LARGE SCALE GENOMIC DNA]</scope>
    <source>
        <strain evidence="3">CBS 109288 / IBT 7711</strain>
    </source>
</reference>
<dbReference type="PANTHER" id="PTHR33840:SF1">
    <property type="entry name" value="TLE1 PHOSPHOLIPASE DOMAIN-CONTAINING PROTEIN"/>
    <property type="match status" value="1"/>
</dbReference>
<dbReference type="PANTHER" id="PTHR33840">
    <property type="match status" value="1"/>
</dbReference>
<protein>
    <recommendedName>
        <fullName evidence="1">T6SS Phospholipase effector Tle1-like catalytic domain-containing protein</fullName>
    </recommendedName>
</protein>
<organism evidence="2 3">
    <name type="scientific">Stachybotrys chartarum (strain CBS 109288 / IBT 7711)</name>
    <name type="common">Toxic black mold</name>
    <name type="synonym">Stilbospora chartarum</name>
    <dbReference type="NCBI Taxonomy" id="1280523"/>
    <lineage>
        <taxon>Eukaryota</taxon>
        <taxon>Fungi</taxon>
        <taxon>Dikarya</taxon>
        <taxon>Ascomycota</taxon>
        <taxon>Pezizomycotina</taxon>
        <taxon>Sordariomycetes</taxon>
        <taxon>Hypocreomycetidae</taxon>
        <taxon>Hypocreales</taxon>
        <taxon>Stachybotryaceae</taxon>
        <taxon>Stachybotrys</taxon>
    </lineage>
</organism>
<feature type="domain" description="T6SS Phospholipase effector Tle1-like catalytic" evidence="1">
    <location>
        <begin position="12"/>
        <end position="260"/>
    </location>
</feature>
<gene>
    <name evidence="2" type="ORF">S7711_09284</name>
</gene>
<dbReference type="EMBL" id="KL648701">
    <property type="protein sequence ID" value="KEY65493.1"/>
    <property type="molecule type" value="Genomic_DNA"/>
</dbReference>
<dbReference type="InterPro" id="IPR018712">
    <property type="entry name" value="Tle1-like_cat"/>
</dbReference>
<name>A0A084AJL4_STACB</name>
<dbReference type="OrthoDB" id="59699at2759"/>
<proteinExistence type="predicted"/>
<evidence type="ECO:0000313" key="2">
    <source>
        <dbReference type="EMBL" id="KEY65493.1"/>
    </source>
</evidence>
<sequence length="402" mass="45289">MPGHVSTKRFYIFDGTWCDRSSPGKPTILSSIVDIIQGKGREIRYFPGPGTRKGLAEKYIGGGLGRGIKTQIIEAIDHLVTNYSPGDEIVFICFSRGAYTGRSVVGFLDRLGIPECNKDVLHMLYDTYTSGQLRQRGVADHLRVKYKCRQVHVQALICVDTVGSLDIPYSGIYGVFKIIFPFIKKQDFMETNVSSVVQRMRHALALHEYRGSFEPTMMHVPENRGHVLQQVWFLGSHADIGRDRETGSLGDIILAWILQQLQDIPGMTFKEELLRVRFPRSSNPICAISDADRHDWVHDPIKRSKTGIWHLLGTKTRQPGKYAKSGMVTNEWIHPTVRIRNYGMGTHDPVIKGYSHVTEPNGRVFWESGNMHNGGGSSNEVLRVPEAPWGDLEAYLLGIELE</sequence>
<dbReference type="HOGENOM" id="CLU_005049_1_2_1"/>
<keyword evidence="3" id="KW-1185">Reference proteome</keyword>
<evidence type="ECO:0000313" key="3">
    <source>
        <dbReference type="Proteomes" id="UP000028045"/>
    </source>
</evidence>
<dbReference type="Proteomes" id="UP000028045">
    <property type="component" value="Unassembled WGS sequence"/>
</dbReference>